<comment type="function">
    <text evidence="1">Required for vacuolar protein sorting.</text>
</comment>
<feature type="region of interest" description="Disordered" evidence="11">
    <location>
        <begin position="98"/>
        <end position="187"/>
    </location>
</feature>
<dbReference type="PANTHER" id="PTHR47554">
    <property type="entry name" value="SORTING NEXIN MVP1"/>
    <property type="match status" value="1"/>
</dbReference>
<evidence type="ECO:0000256" key="8">
    <source>
        <dbReference type="ARBA" id="ARBA00022927"/>
    </source>
</evidence>
<organism evidence="13 14">
    <name type="scientific">Aspergillus avenaceus</name>
    <dbReference type="NCBI Taxonomy" id="36643"/>
    <lineage>
        <taxon>Eukaryota</taxon>
        <taxon>Fungi</taxon>
        <taxon>Dikarya</taxon>
        <taxon>Ascomycota</taxon>
        <taxon>Pezizomycotina</taxon>
        <taxon>Eurotiomycetes</taxon>
        <taxon>Eurotiomycetidae</taxon>
        <taxon>Eurotiales</taxon>
        <taxon>Aspergillaceae</taxon>
        <taxon>Aspergillus</taxon>
        <taxon>Aspergillus subgen. Circumdati</taxon>
    </lineage>
</organism>
<dbReference type="CDD" id="cd07597">
    <property type="entry name" value="BAR_SNX8"/>
    <property type="match status" value="1"/>
</dbReference>
<feature type="compositionally biased region" description="Basic residues" evidence="11">
    <location>
        <begin position="490"/>
        <end position="500"/>
    </location>
</feature>
<evidence type="ECO:0000256" key="1">
    <source>
        <dbReference type="ARBA" id="ARBA00002474"/>
    </source>
</evidence>
<dbReference type="Gene3D" id="3.30.1520.10">
    <property type="entry name" value="Phox-like domain"/>
    <property type="match status" value="1"/>
</dbReference>
<dbReference type="SUPFAM" id="SSF52540">
    <property type="entry name" value="P-loop containing nucleoside triphosphate hydrolases"/>
    <property type="match status" value="1"/>
</dbReference>
<feature type="region of interest" description="Disordered" evidence="11">
    <location>
        <begin position="219"/>
        <end position="268"/>
    </location>
</feature>
<evidence type="ECO:0000256" key="6">
    <source>
        <dbReference type="ARBA" id="ARBA00022448"/>
    </source>
</evidence>
<dbReference type="PANTHER" id="PTHR47554:SF1">
    <property type="entry name" value="SORTING NEXIN MVP1"/>
    <property type="match status" value="1"/>
</dbReference>
<dbReference type="InterPro" id="IPR036871">
    <property type="entry name" value="PX_dom_sf"/>
</dbReference>
<dbReference type="PROSITE" id="PS50195">
    <property type="entry name" value="PX"/>
    <property type="match status" value="1"/>
</dbReference>
<feature type="region of interest" description="Disordered" evidence="11">
    <location>
        <begin position="477"/>
        <end position="500"/>
    </location>
</feature>
<dbReference type="Pfam" id="PF00004">
    <property type="entry name" value="AAA"/>
    <property type="match status" value="1"/>
</dbReference>
<dbReference type="InterPro" id="IPR027417">
    <property type="entry name" value="P-loop_NTPase"/>
</dbReference>
<accession>A0A5N6U7U5</accession>
<dbReference type="GO" id="GO:0032266">
    <property type="term" value="F:phosphatidylinositol-3-phosphate binding"/>
    <property type="evidence" value="ECO:0007669"/>
    <property type="project" value="TreeGrafter"/>
</dbReference>
<comment type="subcellular location">
    <subcellularLocation>
        <location evidence="3">Cytoplasm</location>
    </subcellularLocation>
    <subcellularLocation>
        <location evidence="2">Membrane</location>
        <topology evidence="2">Peripheral membrane protein</topology>
        <orientation evidence="2">Cytoplasmic side</orientation>
    </subcellularLocation>
</comment>
<gene>
    <name evidence="13" type="ORF">BDV25DRAFT_126366</name>
</gene>
<dbReference type="Pfam" id="PF00787">
    <property type="entry name" value="PX"/>
    <property type="match status" value="1"/>
</dbReference>
<dbReference type="Gene3D" id="1.10.238.10">
    <property type="entry name" value="EF-hand"/>
    <property type="match status" value="1"/>
</dbReference>
<feature type="compositionally biased region" description="Polar residues" evidence="11">
    <location>
        <begin position="68"/>
        <end position="77"/>
    </location>
</feature>
<dbReference type="GO" id="GO:0042147">
    <property type="term" value="P:retrograde transport, endosome to Golgi"/>
    <property type="evidence" value="ECO:0007669"/>
    <property type="project" value="InterPro"/>
</dbReference>
<feature type="compositionally biased region" description="Low complexity" evidence="11">
    <location>
        <begin position="111"/>
        <end position="124"/>
    </location>
</feature>
<dbReference type="Proteomes" id="UP000325780">
    <property type="component" value="Unassembled WGS sequence"/>
</dbReference>
<evidence type="ECO:0000313" key="13">
    <source>
        <dbReference type="EMBL" id="KAE8154707.1"/>
    </source>
</evidence>
<feature type="region of interest" description="Disordered" evidence="11">
    <location>
        <begin position="1071"/>
        <end position="1091"/>
    </location>
</feature>
<dbReference type="Gene3D" id="1.20.1270.60">
    <property type="entry name" value="Arfaptin homology (AH) domain/BAR domain"/>
    <property type="match status" value="1"/>
</dbReference>
<evidence type="ECO:0000256" key="7">
    <source>
        <dbReference type="ARBA" id="ARBA00022490"/>
    </source>
</evidence>
<feature type="compositionally biased region" description="Polar residues" evidence="11">
    <location>
        <begin position="1312"/>
        <end position="1323"/>
    </location>
</feature>
<dbReference type="FunFam" id="1.20.1270.60:FF:000072">
    <property type="entry name" value="Sorting nexin MVP1"/>
    <property type="match status" value="1"/>
</dbReference>
<evidence type="ECO:0000313" key="14">
    <source>
        <dbReference type="Proteomes" id="UP000325780"/>
    </source>
</evidence>
<dbReference type="InterPro" id="IPR003959">
    <property type="entry name" value="ATPase_AAA_core"/>
</dbReference>
<dbReference type="GO" id="GO:0005524">
    <property type="term" value="F:ATP binding"/>
    <property type="evidence" value="ECO:0007669"/>
    <property type="project" value="InterPro"/>
</dbReference>
<dbReference type="GO" id="GO:0005768">
    <property type="term" value="C:endosome"/>
    <property type="evidence" value="ECO:0007669"/>
    <property type="project" value="TreeGrafter"/>
</dbReference>
<feature type="compositionally biased region" description="Polar residues" evidence="11">
    <location>
        <begin position="250"/>
        <end position="263"/>
    </location>
</feature>
<feature type="domain" description="PX" evidence="12">
    <location>
        <begin position="1479"/>
        <end position="1594"/>
    </location>
</feature>
<proteinExistence type="inferred from homology"/>
<evidence type="ECO:0000256" key="10">
    <source>
        <dbReference type="ARBA" id="ARBA00072009"/>
    </source>
</evidence>
<feature type="region of interest" description="Disordered" evidence="11">
    <location>
        <begin position="611"/>
        <end position="675"/>
    </location>
</feature>
<dbReference type="InterPro" id="IPR001683">
    <property type="entry name" value="PX_dom"/>
</dbReference>
<feature type="region of interest" description="Disordered" evidence="11">
    <location>
        <begin position="1295"/>
        <end position="1369"/>
    </location>
</feature>
<feature type="region of interest" description="Disordered" evidence="11">
    <location>
        <begin position="1390"/>
        <end position="1472"/>
    </location>
</feature>
<evidence type="ECO:0000259" key="12">
    <source>
        <dbReference type="PROSITE" id="PS50195"/>
    </source>
</evidence>
<feature type="compositionally biased region" description="Basic residues" evidence="11">
    <location>
        <begin position="135"/>
        <end position="144"/>
    </location>
</feature>
<dbReference type="GO" id="GO:0016887">
    <property type="term" value="F:ATP hydrolysis activity"/>
    <property type="evidence" value="ECO:0007669"/>
    <property type="project" value="InterPro"/>
</dbReference>
<sequence>MAMGQEGQRAIHPFFRKGESLCSMLPTAILIFSRYRGTTDTPVVMLDHDPNTSRRKRRKTEKSHDSGQTEGSITNYIPPIVSQSTAQAENIVDGHAENGDVEVQGPDGSADPSTPSPEVTTPPDTIHDPMPNKTPQRRSSRQKTIKLNSNGKLLSSPVAVKPEEPKKKSDKKRGRPPKKDNIDKSKVVIFKYNSKDDTRQSYGEMIDDILNGRKRHIPSVKHRPPIRSTAKTDGPPKPTHPFFLKKSTSKTDPPQAQCTSQPSAAVDQGQEAKIAQLPSDKRSIARPSTTTSIPFTSFKQRNSKFPDPIHPVWPPQNFVHVRGLQAEPALPESDTRSSLELDRKKAKMAAISIHDKESVLSPEMQGLYQKDHQVLRIPERHVASGYILQRAIAEQLSQSTLSTPDSCILSDNCHPAIFQLYHSIPNSLTAFDRGDFESCLWTQKYAPNSATRVLQATKEASMLRDWLRFLTVSAVDTGKPSKDGESKRNSDKKKRKKRRKTENLDGFIVSSADEASEMDAVGDSDEDELAGDVTVSSKRTVIRSGDMSLEKGRVSNAILLSGPSGCGKTASIYAVAKELDFEVFELNPGTRRSARDIVERVGDMTRNHLVHNVNGLDEKSSRQSSEANSIDPEAEDPKQNKLMGFFGSASAKTTQASKPKDKISEQTEQQRGRSQKQSFILLEEADLLFEEDKQFWSGVLTLIQQSKRPIIITCSDESLIPVDDISFHAILRYRPPPQHLVVDYCLLLAANEGHMLKREAIDDLYVSTGRDFRRTITELNFWCQIAIGSEKSGLDWMIDRWPRGADLDEEGNPLRVISMNSYEPFMGWFSRDMLMIDNLDSEIEAQRETFSWWDLGLQDAERMTDPMSETHWVPATTNLERLDRLQTQADLMDMRSVLDILSFDCSLDLKMDSMDTSVSPMPGKRKPNYIEGYPLLDTELMPNHSSLSIDIATTFEVLIEKSFRPCQKENHESWQAAKVLASVTKPKPAISASVEFARAFAPVMKASDVFPLPTGRLCPSFENGLRPITEDLGPYVRAIMAFDLRLEQYRLQLSGLLSENGQGTKRIRTTRASRAALEGGSKTETRKERWFPSDTNPTLILATGNREWQDLLVQNGYFTVNAIQEPIQECSDPTSEGSGADINSAQKSKSSLFADEFGGNNANPGSSLFADDDGLGSGSPWNNNTNKRAARHKLVKTLLSDSEVPESYVDAYDLILSAGDRVGAGIGLTSVREILSGSGISASDQAKILNLVISGDIDSANGLGRGEFNVLLALVGLAQEGEDLTLDAVDDRRMKLPSPKSSYLNTLRAKQESGTPIPSQERPTTPPRPASPLQEPNSTHSRQSRRNSLPGYEEDPWGSPQLHRGHAHAQLESDHPVLNGYGSVRSATNAWSGRAGEDNNPTEGSNNSRANGQADNVPSQGSGFGWGESGFGNTPSDGGLGGQARTGLGGFGSSGSDNGESNPRRRSLGIGRVTSPQLEEVVTVTLLPEKEGMFMFQHRNYEVKSARRGSTVVRRYSDFVWLLDCLHKRYPFRQLPLLPPKRLSVNGTHLSADSNAFLEKRRRGLVRFTNALIRHPVLSQEQLVIMFLTVPTELSVWRKQATISVQDEFTSRALPPDLEDSLPSTLTDTFETVRSGVKRSAEIYINLCTLLERLAKRNEGLAADHLRFSLALQSLTEVTRDTYAIDTNDVPLLNEGIRATANHLSASQSLLEDEARAWEQGVLEDLKRQRDCLVSVREMFDRRDRYARNNIPQLERRIEYNERRLQDMRTRPQGTVKPGEIEKVEEAIIKDKESIVEQHARGVFIKECIRDEIVYFQQSQYHISRLHQDWSQERVKYAELQADNWRSLSDQVEDMPLGD</sequence>
<dbReference type="SUPFAM" id="SSF64268">
    <property type="entry name" value="PX domain"/>
    <property type="match status" value="1"/>
</dbReference>
<evidence type="ECO:0000256" key="11">
    <source>
        <dbReference type="SAM" id="MobiDB-lite"/>
    </source>
</evidence>
<reference evidence="13 14" key="1">
    <citation type="submission" date="2019-04" db="EMBL/GenBank/DDBJ databases">
        <title>Friends and foes A comparative genomics study of 23 Aspergillus species from section Flavi.</title>
        <authorList>
            <consortium name="DOE Joint Genome Institute"/>
            <person name="Kjaerbolling I."/>
            <person name="Vesth T."/>
            <person name="Frisvad J.C."/>
            <person name="Nybo J.L."/>
            <person name="Theobald S."/>
            <person name="Kildgaard S."/>
            <person name="Isbrandt T."/>
            <person name="Kuo A."/>
            <person name="Sato A."/>
            <person name="Lyhne E.K."/>
            <person name="Kogle M.E."/>
            <person name="Wiebenga A."/>
            <person name="Kun R.S."/>
            <person name="Lubbers R.J."/>
            <person name="Makela M.R."/>
            <person name="Barry K."/>
            <person name="Chovatia M."/>
            <person name="Clum A."/>
            <person name="Daum C."/>
            <person name="Haridas S."/>
            <person name="He G."/>
            <person name="LaButti K."/>
            <person name="Lipzen A."/>
            <person name="Mondo S."/>
            <person name="Riley R."/>
            <person name="Salamov A."/>
            <person name="Simmons B.A."/>
            <person name="Magnuson J.K."/>
            <person name="Henrissat B."/>
            <person name="Mortensen U.H."/>
            <person name="Larsen T.O."/>
            <person name="Devries R.P."/>
            <person name="Grigoriev I.V."/>
            <person name="Machida M."/>
            <person name="Baker S.E."/>
            <person name="Andersen M.R."/>
        </authorList>
    </citation>
    <scope>NUCLEOTIDE SEQUENCE [LARGE SCALE GENOMIC DNA]</scope>
    <source>
        <strain evidence="13 14">IBT 18842</strain>
    </source>
</reference>
<dbReference type="CDD" id="cd06866">
    <property type="entry name" value="PX_SNX8_Mvp1p_like"/>
    <property type="match status" value="1"/>
</dbReference>
<feature type="compositionally biased region" description="Polar residues" evidence="11">
    <location>
        <begin position="1399"/>
        <end position="1420"/>
    </location>
</feature>
<dbReference type="GO" id="GO:0016020">
    <property type="term" value="C:membrane"/>
    <property type="evidence" value="ECO:0007669"/>
    <property type="project" value="UniProtKB-SubCell"/>
</dbReference>
<dbReference type="OrthoDB" id="10064318at2759"/>
<dbReference type="Pfam" id="PF19566">
    <property type="entry name" value="Snx8_BAR_dom"/>
    <property type="match status" value="1"/>
</dbReference>
<keyword evidence="6" id="KW-0813">Transport</keyword>
<evidence type="ECO:0000256" key="3">
    <source>
        <dbReference type="ARBA" id="ARBA00004496"/>
    </source>
</evidence>
<feature type="compositionally biased region" description="Gly residues" evidence="11">
    <location>
        <begin position="1438"/>
        <end position="1453"/>
    </location>
</feature>
<dbReference type="Gene3D" id="3.40.50.300">
    <property type="entry name" value="P-loop containing nucleotide triphosphate hydrolases"/>
    <property type="match status" value="1"/>
</dbReference>
<evidence type="ECO:0000256" key="5">
    <source>
        <dbReference type="ARBA" id="ARBA00014268"/>
    </source>
</evidence>
<dbReference type="EMBL" id="ML742027">
    <property type="protein sequence ID" value="KAE8154707.1"/>
    <property type="molecule type" value="Genomic_DNA"/>
</dbReference>
<feature type="compositionally biased region" description="Basic and acidic residues" evidence="11">
    <location>
        <begin position="479"/>
        <end position="489"/>
    </location>
</feature>
<feature type="compositionally biased region" description="Basic and acidic residues" evidence="11">
    <location>
        <begin position="658"/>
        <end position="671"/>
    </location>
</feature>
<keyword evidence="9" id="KW-0472">Membrane</keyword>
<feature type="region of interest" description="Disordered" evidence="11">
    <location>
        <begin position="41"/>
        <end position="77"/>
    </location>
</feature>
<keyword evidence="7" id="KW-0963">Cytoplasm</keyword>
<dbReference type="InterPro" id="IPR027267">
    <property type="entry name" value="AH/BAR_dom_sf"/>
</dbReference>
<dbReference type="InterPro" id="IPR035704">
    <property type="entry name" value="SNX8/Mvp1_PX"/>
</dbReference>
<dbReference type="InterPro" id="IPR003593">
    <property type="entry name" value="AAA+_ATPase"/>
</dbReference>
<dbReference type="GO" id="GO:0005829">
    <property type="term" value="C:cytosol"/>
    <property type="evidence" value="ECO:0007669"/>
    <property type="project" value="GOC"/>
</dbReference>
<name>A0A5N6U7U5_ASPAV</name>
<feature type="compositionally biased region" description="Basic and acidic residues" evidence="11">
    <location>
        <begin position="177"/>
        <end position="186"/>
    </location>
</feature>
<dbReference type="InterPro" id="IPR028662">
    <property type="entry name" value="SNX8/Mvp1"/>
</dbReference>
<dbReference type="GO" id="GO:0006623">
    <property type="term" value="P:protein targeting to vacuole"/>
    <property type="evidence" value="ECO:0007669"/>
    <property type="project" value="TreeGrafter"/>
</dbReference>
<dbReference type="FunFam" id="3.30.1520.10:FF:000037">
    <property type="entry name" value="Sorting nexin mvp-1"/>
    <property type="match status" value="1"/>
</dbReference>
<dbReference type="SMART" id="SM00312">
    <property type="entry name" value="PX"/>
    <property type="match status" value="1"/>
</dbReference>
<dbReference type="SMART" id="SM00382">
    <property type="entry name" value="AAA"/>
    <property type="match status" value="1"/>
</dbReference>
<dbReference type="InterPro" id="IPR045734">
    <property type="entry name" value="Snx8_BAR_dom"/>
</dbReference>
<evidence type="ECO:0000256" key="2">
    <source>
        <dbReference type="ARBA" id="ARBA00004287"/>
    </source>
</evidence>
<comment type="similarity">
    <text evidence="4">Belongs to the sorting nexin family.</text>
</comment>
<evidence type="ECO:0000256" key="4">
    <source>
        <dbReference type="ARBA" id="ARBA00010883"/>
    </source>
</evidence>
<keyword evidence="8" id="KW-0653">Protein transport</keyword>
<feature type="compositionally biased region" description="Basic and acidic residues" evidence="11">
    <location>
        <begin position="1081"/>
        <end position="1091"/>
    </location>
</feature>
<keyword evidence="14" id="KW-1185">Reference proteome</keyword>
<protein>
    <recommendedName>
        <fullName evidence="5">Sorting nexin MVP1</fullName>
    </recommendedName>
    <alternativeName>
        <fullName evidence="10">Sorting nexin mvp1</fullName>
    </alternativeName>
</protein>
<evidence type="ECO:0000256" key="9">
    <source>
        <dbReference type="ARBA" id="ARBA00023136"/>
    </source>
</evidence>